<accession>A0ABD5T3E8</accession>
<comment type="caution">
    <text evidence="1">The sequence shown here is derived from an EMBL/GenBank/DDBJ whole genome shotgun (WGS) entry which is preliminary data.</text>
</comment>
<evidence type="ECO:0000313" key="1">
    <source>
        <dbReference type="EMBL" id="MFC6771773.1"/>
    </source>
</evidence>
<gene>
    <name evidence="1" type="ORF">ACFQDD_09635</name>
</gene>
<dbReference type="EMBL" id="JBHSWT010000503">
    <property type="protein sequence ID" value="MFC6771773.1"/>
    <property type="molecule type" value="Genomic_DNA"/>
</dbReference>
<dbReference type="Proteomes" id="UP001596274">
    <property type="component" value="Unassembled WGS sequence"/>
</dbReference>
<dbReference type="AlphaFoldDB" id="A0ABD5T3E8"/>
<proteinExistence type="predicted"/>
<keyword evidence="2" id="KW-1185">Reference proteome</keyword>
<organism evidence="1 2">
    <name type="scientific">Halorubrum pallidum</name>
    <dbReference type="NCBI Taxonomy" id="1526114"/>
    <lineage>
        <taxon>Archaea</taxon>
        <taxon>Methanobacteriati</taxon>
        <taxon>Methanobacteriota</taxon>
        <taxon>Stenosarchaea group</taxon>
        <taxon>Halobacteria</taxon>
        <taxon>Halobacteriales</taxon>
        <taxon>Haloferacaceae</taxon>
        <taxon>Halorubrum</taxon>
    </lineage>
</organism>
<dbReference type="Gene3D" id="1.10.3450.10">
    <property type="entry name" value="TTHA0068-like"/>
    <property type="match status" value="1"/>
</dbReference>
<protein>
    <submittedName>
        <fullName evidence="1">Uncharacterized protein</fullName>
    </submittedName>
</protein>
<feature type="non-terminal residue" evidence="1">
    <location>
        <position position="71"/>
    </location>
</feature>
<reference evidence="1 2" key="1">
    <citation type="journal article" date="2019" name="Int. J. Syst. Evol. Microbiol.">
        <title>The Global Catalogue of Microorganisms (GCM) 10K type strain sequencing project: providing services to taxonomists for standard genome sequencing and annotation.</title>
        <authorList>
            <consortium name="The Broad Institute Genomics Platform"/>
            <consortium name="The Broad Institute Genome Sequencing Center for Infectious Disease"/>
            <person name="Wu L."/>
            <person name="Ma J."/>
        </authorList>
    </citation>
    <scope>NUCLEOTIDE SEQUENCE [LARGE SCALE GENOMIC DNA]</scope>
    <source>
        <strain evidence="1 2">PJ61</strain>
    </source>
</reference>
<name>A0ABD5T3E8_9EURY</name>
<sequence length="71" mass="7562">MDEVMGEVIAVDALTRDPRSASADSVLIYRQYGRLAVTERRTDVGLDAALAAGAALFNAGYPLAAHDPWEA</sequence>
<evidence type="ECO:0000313" key="2">
    <source>
        <dbReference type="Proteomes" id="UP001596274"/>
    </source>
</evidence>